<organism evidence="2 3">
    <name type="scientific">Oryza sativa subsp. indica</name>
    <name type="common">Rice</name>
    <dbReference type="NCBI Taxonomy" id="39946"/>
    <lineage>
        <taxon>Eukaryota</taxon>
        <taxon>Viridiplantae</taxon>
        <taxon>Streptophyta</taxon>
        <taxon>Embryophyta</taxon>
        <taxon>Tracheophyta</taxon>
        <taxon>Spermatophyta</taxon>
        <taxon>Magnoliopsida</taxon>
        <taxon>Liliopsida</taxon>
        <taxon>Poales</taxon>
        <taxon>Poaceae</taxon>
        <taxon>BOP clade</taxon>
        <taxon>Oryzoideae</taxon>
        <taxon>Oryzeae</taxon>
        <taxon>Oryzinae</taxon>
        <taxon>Oryza</taxon>
        <taxon>Oryza sativa</taxon>
    </lineage>
</organism>
<gene>
    <name evidence="2" type="ORF">OsI_28588</name>
</gene>
<feature type="region of interest" description="Disordered" evidence="1">
    <location>
        <begin position="21"/>
        <end position="54"/>
    </location>
</feature>
<evidence type="ECO:0000313" key="2">
    <source>
        <dbReference type="EMBL" id="EEC83261.1"/>
    </source>
</evidence>
<reference evidence="2 3" key="1">
    <citation type="journal article" date="2005" name="PLoS Biol.">
        <title>The genomes of Oryza sativa: a history of duplications.</title>
        <authorList>
            <person name="Yu J."/>
            <person name="Wang J."/>
            <person name="Lin W."/>
            <person name="Li S."/>
            <person name="Li H."/>
            <person name="Zhou J."/>
            <person name="Ni P."/>
            <person name="Dong W."/>
            <person name="Hu S."/>
            <person name="Zeng C."/>
            <person name="Zhang J."/>
            <person name="Zhang Y."/>
            <person name="Li R."/>
            <person name="Xu Z."/>
            <person name="Li S."/>
            <person name="Li X."/>
            <person name="Zheng H."/>
            <person name="Cong L."/>
            <person name="Lin L."/>
            <person name="Yin J."/>
            <person name="Geng J."/>
            <person name="Li G."/>
            <person name="Shi J."/>
            <person name="Liu J."/>
            <person name="Lv H."/>
            <person name="Li J."/>
            <person name="Wang J."/>
            <person name="Deng Y."/>
            <person name="Ran L."/>
            <person name="Shi X."/>
            <person name="Wang X."/>
            <person name="Wu Q."/>
            <person name="Li C."/>
            <person name="Ren X."/>
            <person name="Wang J."/>
            <person name="Wang X."/>
            <person name="Li D."/>
            <person name="Liu D."/>
            <person name="Zhang X."/>
            <person name="Ji Z."/>
            <person name="Zhao W."/>
            <person name="Sun Y."/>
            <person name="Zhang Z."/>
            <person name="Bao J."/>
            <person name="Han Y."/>
            <person name="Dong L."/>
            <person name="Ji J."/>
            <person name="Chen P."/>
            <person name="Wu S."/>
            <person name="Liu J."/>
            <person name="Xiao Y."/>
            <person name="Bu D."/>
            <person name="Tan J."/>
            <person name="Yang L."/>
            <person name="Ye C."/>
            <person name="Zhang J."/>
            <person name="Xu J."/>
            <person name="Zhou Y."/>
            <person name="Yu Y."/>
            <person name="Zhang B."/>
            <person name="Zhuang S."/>
            <person name="Wei H."/>
            <person name="Liu B."/>
            <person name="Lei M."/>
            <person name="Yu H."/>
            <person name="Li Y."/>
            <person name="Xu H."/>
            <person name="Wei S."/>
            <person name="He X."/>
            <person name="Fang L."/>
            <person name="Zhang Z."/>
            <person name="Zhang Y."/>
            <person name="Huang X."/>
            <person name="Su Z."/>
            <person name="Tong W."/>
            <person name="Li J."/>
            <person name="Tong Z."/>
            <person name="Li S."/>
            <person name="Ye J."/>
            <person name="Wang L."/>
            <person name="Fang L."/>
            <person name="Lei T."/>
            <person name="Chen C."/>
            <person name="Chen H."/>
            <person name="Xu Z."/>
            <person name="Li H."/>
            <person name="Huang H."/>
            <person name="Zhang F."/>
            <person name="Xu H."/>
            <person name="Li N."/>
            <person name="Zhao C."/>
            <person name="Li S."/>
            <person name="Dong L."/>
            <person name="Huang Y."/>
            <person name="Li L."/>
            <person name="Xi Y."/>
            <person name="Qi Q."/>
            <person name="Li W."/>
            <person name="Zhang B."/>
            <person name="Hu W."/>
            <person name="Zhang Y."/>
            <person name="Tian X."/>
            <person name="Jiao Y."/>
            <person name="Liang X."/>
            <person name="Jin J."/>
            <person name="Gao L."/>
            <person name="Zheng W."/>
            <person name="Hao B."/>
            <person name="Liu S."/>
            <person name="Wang W."/>
            <person name="Yuan L."/>
            <person name="Cao M."/>
            <person name="McDermott J."/>
            <person name="Samudrala R."/>
            <person name="Wang J."/>
            <person name="Wong G.K."/>
            <person name="Yang H."/>
        </authorList>
    </citation>
    <scope>NUCLEOTIDE SEQUENCE [LARGE SCALE GENOMIC DNA]</scope>
    <source>
        <strain evidence="3">cv. 93-11</strain>
    </source>
</reference>
<evidence type="ECO:0000256" key="1">
    <source>
        <dbReference type="SAM" id="MobiDB-lite"/>
    </source>
</evidence>
<proteinExistence type="predicted"/>
<feature type="region of interest" description="Disordered" evidence="1">
    <location>
        <begin position="68"/>
        <end position="113"/>
    </location>
</feature>
<dbReference type="AlphaFoldDB" id="B8B923"/>
<dbReference type="Proteomes" id="UP000007015">
    <property type="component" value="Chromosome 8"/>
</dbReference>
<dbReference type="HOGENOM" id="CLU_2137651_0_0_1"/>
<dbReference type="EMBL" id="CM000133">
    <property type="protein sequence ID" value="EEC83261.1"/>
    <property type="molecule type" value="Genomic_DNA"/>
</dbReference>
<sequence>MVEQETTAIWMRVFSWRVKGRCDTPTTSSARIHTLARKKPRSPAGTPSDGRRPDVRFSLIATTLTTAPSTPLTAADRAVTVSPSDGSGSPSNARSVDDATDDASSRSSSTTTR</sequence>
<protein>
    <submittedName>
        <fullName evidence="2">Uncharacterized protein</fullName>
    </submittedName>
</protein>
<accession>B8B923</accession>
<dbReference type="OMA" id="VFSWRVK"/>
<feature type="compositionally biased region" description="Polar residues" evidence="1">
    <location>
        <begin position="81"/>
        <end position="92"/>
    </location>
</feature>
<dbReference type="Gramene" id="BGIOSGA027286-TA">
    <property type="protein sequence ID" value="BGIOSGA027286-PA"/>
    <property type="gene ID" value="BGIOSGA027286"/>
</dbReference>
<keyword evidence="3" id="KW-1185">Reference proteome</keyword>
<evidence type="ECO:0000313" key="3">
    <source>
        <dbReference type="Proteomes" id="UP000007015"/>
    </source>
</evidence>
<name>B8B923_ORYSI</name>